<dbReference type="PANTHER" id="PTHR43004">
    <property type="entry name" value="TRK SYSTEM POTASSIUM UPTAKE PROTEIN"/>
    <property type="match status" value="1"/>
</dbReference>
<reference evidence="6" key="1">
    <citation type="journal article" date="2019" name="Int. J. Syst. Evol. Microbiol.">
        <title>The Global Catalogue of Microorganisms (GCM) 10K type strain sequencing project: providing services to taxonomists for standard genome sequencing and annotation.</title>
        <authorList>
            <consortium name="The Broad Institute Genomics Platform"/>
            <consortium name="The Broad Institute Genome Sequencing Center for Infectious Disease"/>
            <person name="Wu L."/>
            <person name="Ma J."/>
        </authorList>
    </citation>
    <scope>NUCLEOTIDE SEQUENCE [LARGE SCALE GENOMIC DNA]</scope>
    <source>
        <strain evidence="6">JCM 13004</strain>
    </source>
</reference>
<dbReference type="Pfam" id="PF01494">
    <property type="entry name" value="FAD_binding_3"/>
    <property type="match status" value="1"/>
</dbReference>
<dbReference type="InterPro" id="IPR002938">
    <property type="entry name" value="FAD-bd"/>
</dbReference>
<protein>
    <submittedName>
        <fullName evidence="5">FAD-dependent monooxygenase</fullName>
    </submittedName>
</protein>
<dbReference type="InterPro" id="IPR036188">
    <property type="entry name" value="FAD/NAD-bd_sf"/>
</dbReference>
<dbReference type="SUPFAM" id="SSF51905">
    <property type="entry name" value="FAD/NAD(P)-binding domain"/>
    <property type="match status" value="1"/>
</dbReference>
<keyword evidence="3" id="KW-0274">FAD</keyword>
<keyword evidence="6" id="KW-1185">Reference proteome</keyword>
<name>A0ABP4HKD7_9ACTN</name>
<dbReference type="EMBL" id="BAAALF010000169">
    <property type="protein sequence ID" value="GAA1265348.1"/>
    <property type="molecule type" value="Genomic_DNA"/>
</dbReference>
<organism evidence="5 6">
    <name type="scientific">Kitasatospora nipponensis</name>
    <dbReference type="NCBI Taxonomy" id="258049"/>
    <lineage>
        <taxon>Bacteria</taxon>
        <taxon>Bacillati</taxon>
        <taxon>Actinomycetota</taxon>
        <taxon>Actinomycetes</taxon>
        <taxon>Kitasatosporales</taxon>
        <taxon>Streptomycetaceae</taxon>
        <taxon>Kitasatospora</taxon>
    </lineage>
</organism>
<sequence length="518" mass="54315">MTEVLIVGAGTVGLSAAVFLAHHGVRVHVVERADGPQQHPRATGVGVRTVELLREVGLAEAVNAVAVDMSAGTLGKIGAETLAAADLPHRPAGPHHARRTADTPYTPAVLRGTCPQNRLDAVLLPAARERGAIVEYGVALEDFEQDATGVRARLCDGRLLRADYLVAADGVRSPIRAALGIGTTGAGNLGTAKNNTLFRADLSGLLGPHSFIACDLTHPRVRGTLMTIDGAHEWVLHTEQSLEVTPELIRTALGAPGLPVEIVSTLPWRIRALLADRYSRGRVFLVGDAAHAIPPLGAFGMNTGIADAHNLAWKLALVLRGTATPALLATYHQERHPVGRLAVEQATLRLADPELHWGRGPAASAARAAAGVLNAPIVQLGYRYASAAVIDPDPTLPSTEDVEHVLDGSAGSRLPHRWIAGGLSTLDLVRSRFTLLTGPDGAHWRPAAARLDLPVHTVELARIPAGGALLVRPDGFVAWRAAATPQDLGAVLARLLDPPVDPAYDRADDRAAAAGSAA</sequence>
<evidence type="ECO:0000313" key="5">
    <source>
        <dbReference type="EMBL" id="GAA1265348.1"/>
    </source>
</evidence>
<proteinExistence type="predicted"/>
<gene>
    <name evidence="5" type="ORF">GCM10009665_63230</name>
</gene>
<dbReference type="GO" id="GO:0004497">
    <property type="term" value="F:monooxygenase activity"/>
    <property type="evidence" value="ECO:0007669"/>
    <property type="project" value="UniProtKB-KW"/>
</dbReference>
<feature type="domain" description="FAD-binding" evidence="4">
    <location>
        <begin position="2"/>
        <end position="345"/>
    </location>
</feature>
<evidence type="ECO:0000256" key="3">
    <source>
        <dbReference type="ARBA" id="ARBA00022827"/>
    </source>
</evidence>
<keyword evidence="2" id="KW-0285">Flavoprotein</keyword>
<comment type="caution">
    <text evidence="5">The sequence shown here is derived from an EMBL/GenBank/DDBJ whole genome shotgun (WGS) entry which is preliminary data.</text>
</comment>
<keyword evidence="5" id="KW-0503">Monooxygenase</keyword>
<dbReference type="RefSeq" id="WP_344445532.1">
    <property type="nucleotide sequence ID" value="NZ_BAAALF010000169.1"/>
</dbReference>
<dbReference type="Gene3D" id="3.30.9.10">
    <property type="entry name" value="D-Amino Acid Oxidase, subunit A, domain 2"/>
    <property type="match status" value="1"/>
</dbReference>
<evidence type="ECO:0000256" key="1">
    <source>
        <dbReference type="ARBA" id="ARBA00001974"/>
    </source>
</evidence>
<dbReference type="Proteomes" id="UP001500037">
    <property type="component" value="Unassembled WGS sequence"/>
</dbReference>
<comment type="cofactor">
    <cofactor evidence="1">
        <name>FAD</name>
        <dbReference type="ChEBI" id="CHEBI:57692"/>
    </cofactor>
</comment>
<dbReference type="InterPro" id="IPR050641">
    <property type="entry name" value="RIFMO-like"/>
</dbReference>
<evidence type="ECO:0000256" key="2">
    <source>
        <dbReference type="ARBA" id="ARBA00022630"/>
    </source>
</evidence>
<dbReference type="Gene3D" id="3.40.30.120">
    <property type="match status" value="1"/>
</dbReference>
<dbReference type="PANTHER" id="PTHR43004:SF19">
    <property type="entry name" value="BINDING MONOOXYGENASE, PUTATIVE (JCVI)-RELATED"/>
    <property type="match status" value="1"/>
</dbReference>
<accession>A0ABP4HKD7</accession>
<evidence type="ECO:0000259" key="4">
    <source>
        <dbReference type="Pfam" id="PF01494"/>
    </source>
</evidence>
<dbReference type="PRINTS" id="PR00420">
    <property type="entry name" value="RNGMNOXGNASE"/>
</dbReference>
<dbReference type="Pfam" id="PF21274">
    <property type="entry name" value="Rng_hyd_C"/>
    <property type="match status" value="1"/>
</dbReference>
<dbReference type="Gene3D" id="3.50.50.60">
    <property type="entry name" value="FAD/NAD(P)-binding domain"/>
    <property type="match status" value="1"/>
</dbReference>
<evidence type="ECO:0000313" key="6">
    <source>
        <dbReference type="Proteomes" id="UP001500037"/>
    </source>
</evidence>
<keyword evidence="5" id="KW-0560">Oxidoreductase</keyword>